<comment type="subcellular location">
    <subcellularLocation>
        <location evidence="1 7">Nucleus</location>
    </subcellularLocation>
</comment>
<evidence type="ECO:0000256" key="8">
    <source>
        <dbReference type="SAM" id="MobiDB-lite"/>
    </source>
</evidence>
<reference evidence="11" key="1">
    <citation type="journal article" date="2020" name="New Phytol.">
        <title>Comparative genomics reveals dynamic genome evolution in host specialist ectomycorrhizal fungi.</title>
        <authorList>
            <person name="Lofgren L.A."/>
            <person name="Nguyen N.H."/>
            <person name="Vilgalys R."/>
            <person name="Ruytinx J."/>
            <person name="Liao H.L."/>
            <person name="Branco S."/>
            <person name="Kuo A."/>
            <person name="LaButti K."/>
            <person name="Lipzen A."/>
            <person name="Andreopoulos W."/>
            <person name="Pangilinan J."/>
            <person name="Riley R."/>
            <person name="Hundley H."/>
            <person name="Na H."/>
            <person name="Barry K."/>
            <person name="Grigoriev I.V."/>
            <person name="Stajich J.E."/>
            <person name="Kennedy P.G."/>
        </authorList>
    </citation>
    <scope>NUCLEOTIDE SEQUENCE</scope>
    <source>
        <strain evidence="11">MN1</strain>
    </source>
</reference>
<dbReference type="GeneID" id="64626957"/>
<dbReference type="EMBL" id="JABBWG010000017">
    <property type="protein sequence ID" value="KAG1816101.1"/>
    <property type="molecule type" value="Genomic_DNA"/>
</dbReference>
<dbReference type="Pfam" id="PF15412">
    <property type="entry name" value="Nse4-Nse3_bdg"/>
    <property type="match status" value="1"/>
</dbReference>
<organism evidence="11 12">
    <name type="scientific">Suillus subaureus</name>
    <dbReference type="NCBI Taxonomy" id="48587"/>
    <lineage>
        <taxon>Eukaryota</taxon>
        <taxon>Fungi</taxon>
        <taxon>Dikarya</taxon>
        <taxon>Basidiomycota</taxon>
        <taxon>Agaricomycotina</taxon>
        <taxon>Agaricomycetes</taxon>
        <taxon>Agaricomycetidae</taxon>
        <taxon>Boletales</taxon>
        <taxon>Suillineae</taxon>
        <taxon>Suillaceae</taxon>
        <taxon>Suillus</taxon>
    </lineage>
</organism>
<evidence type="ECO:0000259" key="10">
    <source>
        <dbReference type="Pfam" id="PF15412"/>
    </source>
</evidence>
<dbReference type="GO" id="GO:0006310">
    <property type="term" value="P:DNA recombination"/>
    <property type="evidence" value="ECO:0007669"/>
    <property type="project" value="UniProtKB-UniRule"/>
</dbReference>
<evidence type="ECO:0000256" key="5">
    <source>
        <dbReference type="ARBA" id="ARBA00023204"/>
    </source>
</evidence>
<dbReference type="InterPro" id="IPR027786">
    <property type="entry name" value="Nse4/EID"/>
</dbReference>
<keyword evidence="5 7" id="KW-0234">DNA repair</keyword>
<proteinExistence type="inferred from homology"/>
<name>A0A9P7EB44_9AGAM</name>
<keyword evidence="12" id="KW-1185">Reference proteome</keyword>
<dbReference type="InterPro" id="IPR014854">
    <property type="entry name" value="Nse4_C"/>
</dbReference>
<dbReference type="PANTHER" id="PTHR16140">
    <property type="entry name" value="NON-STRUCTURAL MAINTENANCE OF CHROMOSOMES ELEMENT 4"/>
    <property type="match status" value="1"/>
</dbReference>
<protein>
    <recommendedName>
        <fullName evidence="7">Non-structural maintenance of chromosomes element 4</fullName>
    </recommendedName>
</protein>
<dbReference type="GO" id="GO:0030915">
    <property type="term" value="C:Smc5-Smc6 complex"/>
    <property type="evidence" value="ECO:0007669"/>
    <property type="project" value="UniProtKB-UniRule"/>
</dbReference>
<dbReference type="RefSeq" id="XP_041192907.1">
    <property type="nucleotide sequence ID" value="XM_041332940.1"/>
</dbReference>
<feature type="domain" description="Non-structural maintenance of chromosome element 4 C-terminal" evidence="9">
    <location>
        <begin position="220"/>
        <end position="314"/>
    </location>
</feature>
<keyword evidence="4 7" id="KW-0233">DNA recombination</keyword>
<dbReference type="Pfam" id="PF08743">
    <property type="entry name" value="Nse4_C"/>
    <property type="match status" value="1"/>
</dbReference>
<evidence type="ECO:0000256" key="7">
    <source>
        <dbReference type="RuleBase" id="RU365071"/>
    </source>
</evidence>
<evidence type="ECO:0000256" key="2">
    <source>
        <dbReference type="ARBA" id="ARBA00008997"/>
    </source>
</evidence>
<evidence type="ECO:0000313" key="12">
    <source>
        <dbReference type="Proteomes" id="UP000807769"/>
    </source>
</evidence>
<feature type="region of interest" description="Disordered" evidence="8">
    <location>
        <begin position="1"/>
        <end position="30"/>
    </location>
</feature>
<feature type="domain" description="Nse4/EID protein Nse3/MAGE-binding" evidence="10">
    <location>
        <begin position="78"/>
        <end position="128"/>
    </location>
</feature>
<dbReference type="PANTHER" id="PTHR16140:SF0">
    <property type="entry name" value="NON-STRUCTURAL MAINTENANCE OF CHROMOSOMES ELEMENT 4"/>
    <property type="match status" value="1"/>
</dbReference>
<dbReference type="GO" id="GO:0005634">
    <property type="term" value="C:nucleus"/>
    <property type="evidence" value="ECO:0007669"/>
    <property type="project" value="UniProtKB-SubCell"/>
</dbReference>
<dbReference type="OrthoDB" id="361242at2759"/>
<evidence type="ECO:0000256" key="3">
    <source>
        <dbReference type="ARBA" id="ARBA00022763"/>
    </source>
</evidence>
<comment type="caution">
    <text evidence="11">The sequence shown here is derived from an EMBL/GenBank/DDBJ whole genome shotgun (WGS) entry which is preliminary data.</text>
</comment>
<dbReference type="GO" id="GO:0006281">
    <property type="term" value="P:DNA repair"/>
    <property type="evidence" value="ECO:0007669"/>
    <property type="project" value="UniProtKB-UniRule"/>
</dbReference>
<keyword evidence="3 7" id="KW-0227">DNA damage</keyword>
<feature type="compositionally biased region" description="Basic and acidic residues" evidence="8">
    <location>
        <begin position="176"/>
        <end position="198"/>
    </location>
</feature>
<comment type="subunit">
    <text evidence="7">Component of the SMC5-SMC6 complex.</text>
</comment>
<dbReference type="InterPro" id="IPR029225">
    <property type="entry name" value="Nse4_Nse3-bd"/>
</dbReference>
<keyword evidence="6 7" id="KW-0539">Nucleus</keyword>
<evidence type="ECO:0000259" key="9">
    <source>
        <dbReference type="Pfam" id="PF08743"/>
    </source>
</evidence>
<evidence type="ECO:0000256" key="4">
    <source>
        <dbReference type="ARBA" id="ARBA00023172"/>
    </source>
</evidence>
<sequence length="330" mass="37492">MVQFDPNVRMGSPSSLPYDPDQDAAEKRDIRKKYRALEKRTGEQLRPQDIRAAELVEQVEEADELFQKVKNPTEATLDSTVLRNVSSISAQKARAMKLGSAAFDIDDFVSKLAIFMGGRHELADDASELDDIGDCVMDWEKVGRRALAKSRRVPVMGFMLGPLSVEQKKRAPVKRAKLEKSKEEERRPQEIKEDDIQRSENETTKNVIKIREILEESGSVNLFRFVINPDDFAQSVENIFYLSFLIRDGLCALEIDDNGEPIIFLCEAPSAQDRADGVTCHQIVMEFDMATWRVTHVHFVLRAIEVFEITESMIPQRPAAKTRLGGKWYG</sequence>
<comment type="similarity">
    <text evidence="2 7">Belongs to the NSE4 family.</text>
</comment>
<gene>
    <name evidence="11" type="ORF">BJ212DRAFT_1299931</name>
</gene>
<evidence type="ECO:0000256" key="1">
    <source>
        <dbReference type="ARBA" id="ARBA00004123"/>
    </source>
</evidence>
<dbReference type="AlphaFoldDB" id="A0A9P7EB44"/>
<feature type="region of interest" description="Disordered" evidence="8">
    <location>
        <begin position="171"/>
        <end position="198"/>
    </location>
</feature>
<evidence type="ECO:0000256" key="6">
    <source>
        <dbReference type="ARBA" id="ARBA00023242"/>
    </source>
</evidence>
<dbReference type="Proteomes" id="UP000807769">
    <property type="component" value="Unassembled WGS sequence"/>
</dbReference>
<accession>A0A9P7EB44</accession>
<evidence type="ECO:0000313" key="11">
    <source>
        <dbReference type="EMBL" id="KAG1816101.1"/>
    </source>
</evidence>
<comment type="function">
    <text evidence="7">Component of the SMC5-SMC6 complex, that promotes sister chromatid alignment after DNA damage and facilitates double-stranded DNA breaks (DSBs) repair via homologous recombination between sister chromatids.</text>
</comment>